<organism evidence="1 2">
    <name type="scientific">Vigna unguiculata</name>
    <name type="common">Cowpea</name>
    <dbReference type="NCBI Taxonomy" id="3917"/>
    <lineage>
        <taxon>Eukaryota</taxon>
        <taxon>Viridiplantae</taxon>
        <taxon>Streptophyta</taxon>
        <taxon>Embryophyta</taxon>
        <taxon>Tracheophyta</taxon>
        <taxon>Spermatophyta</taxon>
        <taxon>Magnoliopsida</taxon>
        <taxon>eudicotyledons</taxon>
        <taxon>Gunneridae</taxon>
        <taxon>Pentapetalae</taxon>
        <taxon>rosids</taxon>
        <taxon>fabids</taxon>
        <taxon>Fabales</taxon>
        <taxon>Fabaceae</taxon>
        <taxon>Papilionoideae</taxon>
        <taxon>50 kb inversion clade</taxon>
        <taxon>NPAAA clade</taxon>
        <taxon>indigoferoid/millettioid clade</taxon>
        <taxon>Phaseoleae</taxon>
        <taxon>Vigna</taxon>
    </lineage>
</organism>
<dbReference type="EMBL" id="CP039348">
    <property type="protein sequence ID" value="QCD90442.1"/>
    <property type="molecule type" value="Genomic_DNA"/>
</dbReference>
<accession>A0A4D6LNI5</accession>
<keyword evidence="2" id="KW-1185">Reference proteome</keyword>
<sequence>MASEKMRWKIRKKTPTVNYECLKYAFVSYITNKLPPSTRIISSFSSIFFHNNHMNGCILHTQCKHNIIACDEYLCV</sequence>
<evidence type="ECO:0000313" key="1">
    <source>
        <dbReference type="EMBL" id="QCD90442.1"/>
    </source>
</evidence>
<dbReference type="AlphaFoldDB" id="A0A4D6LNI5"/>
<evidence type="ECO:0000313" key="2">
    <source>
        <dbReference type="Proteomes" id="UP000501690"/>
    </source>
</evidence>
<gene>
    <name evidence="1" type="ORF">DEO72_LG4g1398</name>
</gene>
<protein>
    <submittedName>
        <fullName evidence="1">Uncharacterized protein</fullName>
    </submittedName>
</protein>
<reference evidence="1 2" key="1">
    <citation type="submission" date="2019-04" db="EMBL/GenBank/DDBJ databases">
        <title>An improved genome assembly and genetic linkage map for asparagus bean, Vigna unguiculata ssp. sesquipedialis.</title>
        <authorList>
            <person name="Xia Q."/>
            <person name="Zhang R."/>
            <person name="Dong Y."/>
        </authorList>
    </citation>
    <scope>NUCLEOTIDE SEQUENCE [LARGE SCALE GENOMIC DNA]</scope>
    <source>
        <tissue evidence="1">Leaf</tissue>
    </source>
</reference>
<name>A0A4D6LNI5_VIGUN</name>
<dbReference type="Proteomes" id="UP000501690">
    <property type="component" value="Linkage Group LG4"/>
</dbReference>
<proteinExistence type="predicted"/>